<gene>
    <name evidence="4" type="ORF">GP486_007774</name>
</gene>
<organism evidence="4 5">
    <name type="scientific">Trichoglossum hirsutum</name>
    <dbReference type="NCBI Taxonomy" id="265104"/>
    <lineage>
        <taxon>Eukaryota</taxon>
        <taxon>Fungi</taxon>
        <taxon>Dikarya</taxon>
        <taxon>Ascomycota</taxon>
        <taxon>Pezizomycotina</taxon>
        <taxon>Geoglossomycetes</taxon>
        <taxon>Geoglossales</taxon>
        <taxon>Geoglossaceae</taxon>
        <taxon>Trichoglossum</taxon>
    </lineage>
</organism>
<feature type="domain" description="Phytocyanin" evidence="3">
    <location>
        <begin position="58"/>
        <end position="135"/>
    </location>
</feature>
<reference evidence="4" key="1">
    <citation type="submission" date="2021-03" db="EMBL/GenBank/DDBJ databases">
        <title>Comparative genomics and phylogenomic investigation of the class Geoglossomycetes provide insights into ecological specialization and systematics.</title>
        <authorList>
            <person name="Melie T."/>
            <person name="Pirro S."/>
            <person name="Miller A.N."/>
            <person name="Quandt A."/>
        </authorList>
    </citation>
    <scope>NUCLEOTIDE SEQUENCE</scope>
    <source>
        <strain evidence="4">CAQ_001_2017</strain>
    </source>
</reference>
<evidence type="ECO:0000259" key="3">
    <source>
        <dbReference type="Pfam" id="PF02298"/>
    </source>
</evidence>
<evidence type="ECO:0000256" key="2">
    <source>
        <dbReference type="SAM" id="SignalP"/>
    </source>
</evidence>
<evidence type="ECO:0000313" key="4">
    <source>
        <dbReference type="EMBL" id="KAH0548682.1"/>
    </source>
</evidence>
<comment type="caution">
    <text evidence="4">The sequence shown here is derived from an EMBL/GenBank/DDBJ whole genome shotgun (WGS) entry which is preliminary data.</text>
</comment>
<dbReference type="GO" id="GO:0009055">
    <property type="term" value="F:electron transfer activity"/>
    <property type="evidence" value="ECO:0007669"/>
    <property type="project" value="InterPro"/>
</dbReference>
<feature type="region of interest" description="Disordered" evidence="1">
    <location>
        <begin position="156"/>
        <end position="189"/>
    </location>
</feature>
<feature type="compositionally biased region" description="Low complexity" evidence="1">
    <location>
        <begin position="163"/>
        <end position="182"/>
    </location>
</feature>
<feature type="signal peptide" evidence="2">
    <location>
        <begin position="1"/>
        <end position="18"/>
    </location>
</feature>
<protein>
    <recommendedName>
        <fullName evidence="3">Phytocyanin domain-containing protein</fullName>
    </recommendedName>
</protein>
<dbReference type="Pfam" id="PF02298">
    <property type="entry name" value="Cu_bind_like"/>
    <property type="match status" value="1"/>
</dbReference>
<dbReference type="InterPro" id="IPR008972">
    <property type="entry name" value="Cupredoxin"/>
</dbReference>
<dbReference type="CDD" id="cd00920">
    <property type="entry name" value="Cupredoxin"/>
    <property type="match status" value="1"/>
</dbReference>
<name>A0A9P8IF79_9PEZI</name>
<keyword evidence="2" id="KW-0732">Signal</keyword>
<keyword evidence="5" id="KW-1185">Reference proteome</keyword>
<evidence type="ECO:0000313" key="5">
    <source>
        <dbReference type="Proteomes" id="UP000750711"/>
    </source>
</evidence>
<dbReference type="EMBL" id="JAGHQM010002414">
    <property type="protein sequence ID" value="KAH0548682.1"/>
    <property type="molecule type" value="Genomic_DNA"/>
</dbReference>
<dbReference type="Proteomes" id="UP000750711">
    <property type="component" value="Unassembled WGS sequence"/>
</dbReference>
<sequence>MLPTTLTALLTLLPFALAQYDSPNYPAGTTSSAAAAPSASGIHIMEVGKGGLTFSPDTMTVPVGDSVEFRFYPMNHSVVQSTFQAPCVPSGNSALFSGFMPVSSGVGQNKFTVKINDTGAIWLYCSQATHCQMGMAAVINPPTDKTLDSYKRAAVNTNSSSPSSVQGGTVSSASSSSSSSATPKSNAGSKDEVAGKFVLVVAMAVAALML</sequence>
<evidence type="ECO:0000256" key="1">
    <source>
        <dbReference type="SAM" id="MobiDB-lite"/>
    </source>
</evidence>
<dbReference type="AlphaFoldDB" id="A0A9P8IF79"/>
<dbReference type="InterPro" id="IPR052953">
    <property type="entry name" value="Ser-rich/MCO-related"/>
</dbReference>
<dbReference type="InterPro" id="IPR003245">
    <property type="entry name" value="Phytocyanin_dom"/>
</dbReference>
<dbReference type="Gene3D" id="2.60.40.420">
    <property type="entry name" value="Cupredoxins - blue copper proteins"/>
    <property type="match status" value="1"/>
</dbReference>
<accession>A0A9P8IF79</accession>
<dbReference type="PANTHER" id="PTHR34883:SF15">
    <property type="entry name" value="EXTRACELLULAR SERINE-RICH PROTEIN"/>
    <property type="match status" value="1"/>
</dbReference>
<dbReference type="PANTHER" id="PTHR34883">
    <property type="entry name" value="SERINE-RICH PROTEIN, PUTATIVE-RELATED-RELATED"/>
    <property type="match status" value="1"/>
</dbReference>
<dbReference type="SUPFAM" id="SSF49503">
    <property type="entry name" value="Cupredoxins"/>
    <property type="match status" value="1"/>
</dbReference>
<feature type="chain" id="PRO_5040286394" description="Phytocyanin domain-containing protein" evidence="2">
    <location>
        <begin position="19"/>
        <end position="210"/>
    </location>
</feature>
<proteinExistence type="predicted"/>